<dbReference type="EMBL" id="CP021354">
    <property type="protein sequence ID" value="AWK73167.1"/>
    <property type="molecule type" value="Genomic_DNA"/>
</dbReference>
<organism evidence="1 2">
    <name type="scientific">Rhodococcus oxybenzonivorans</name>
    <dbReference type="NCBI Taxonomy" id="1990687"/>
    <lineage>
        <taxon>Bacteria</taxon>
        <taxon>Bacillati</taxon>
        <taxon>Actinomycetota</taxon>
        <taxon>Actinomycetes</taxon>
        <taxon>Mycobacteriales</taxon>
        <taxon>Nocardiaceae</taxon>
        <taxon>Rhodococcus</taxon>
    </lineage>
</organism>
<gene>
    <name evidence="1" type="ORF">CBI38_17995</name>
</gene>
<dbReference type="OrthoDB" id="10002002at2"/>
<dbReference type="RefSeq" id="WP_109330935.1">
    <property type="nucleotide sequence ID" value="NZ_CP021354.1"/>
</dbReference>
<keyword evidence="2" id="KW-1185">Reference proteome</keyword>
<evidence type="ECO:0000313" key="1">
    <source>
        <dbReference type="EMBL" id="AWK73167.1"/>
    </source>
</evidence>
<reference evidence="1 2" key="1">
    <citation type="submission" date="2017-05" db="EMBL/GenBank/DDBJ databases">
        <title>Isolation of Rhodococcus sp. S2-17 biodegrading of BP-3.</title>
        <authorList>
            <person name="Lee Y."/>
            <person name="Kim K.H."/>
            <person name="Chun B.H."/>
            <person name="Jung H.S."/>
            <person name="Jeon C.O."/>
        </authorList>
    </citation>
    <scope>NUCLEOTIDE SEQUENCE [LARGE SCALE GENOMIC DNA]</scope>
    <source>
        <strain evidence="1 2">S2-17</strain>
    </source>
</reference>
<proteinExistence type="predicted"/>
<protein>
    <submittedName>
        <fullName evidence="1">Uncharacterized protein</fullName>
    </submittedName>
</protein>
<name>A0A2S2BX07_9NOCA</name>
<dbReference type="AlphaFoldDB" id="A0A2S2BX07"/>
<dbReference type="Proteomes" id="UP000245711">
    <property type="component" value="Chromosome"/>
</dbReference>
<dbReference type="KEGG" id="roz:CBI38_17995"/>
<evidence type="ECO:0000313" key="2">
    <source>
        <dbReference type="Proteomes" id="UP000245711"/>
    </source>
</evidence>
<accession>A0A2S2BX07</accession>
<sequence>MAKHEIAPEDLNASHIGQYVKVSLVYPADGVDRATFLVGAVLGVEHKVSEDFPDRDVLTTVTVDVAVNEVPIVLPNGGPVEVGDTLDELMTRTEAK</sequence>